<evidence type="ECO:0000256" key="3">
    <source>
        <dbReference type="ARBA" id="ARBA00022692"/>
    </source>
</evidence>
<keyword evidence="10 17" id="KW-1133">Transmembrane helix</keyword>
<evidence type="ECO:0000256" key="7">
    <source>
        <dbReference type="ARBA" id="ARBA00022844"/>
    </source>
</evidence>
<evidence type="ECO:0000259" key="19">
    <source>
        <dbReference type="Pfam" id="PF17416"/>
    </source>
</evidence>
<feature type="transmembrane region" description="Helical" evidence="17">
    <location>
        <begin position="733"/>
        <end position="753"/>
    </location>
</feature>
<dbReference type="Gene3D" id="2.30.30.1230">
    <property type="match status" value="1"/>
</dbReference>
<dbReference type="InterPro" id="IPR000234">
    <property type="entry name" value="Herpes_Glycoprot_B"/>
</dbReference>
<evidence type="ECO:0000313" key="21">
    <source>
        <dbReference type="EMBL" id="AOE47789.1"/>
    </source>
</evidence>
<feature type="domain" description="Herpesvirus glycoprotein B ectodomain C-terminal" evidence="18">
    <location>
        <begin position="456"/>
        <end position="683"/>
    </location>
</feature>
<protein>
    <submittedName>
        <fullName evidence="21">Envelope glycoprotein B</fullName>
    </submittedName>
</protein>
<keyword evidence="8" id="KW-1043">Host membrane</keyword>
<dbReference type="Gene3D" id="1.20.5.1890">
    <property type="match status" value="1"/>
</dbReference>
<dbReference type="GO" id="GO:0019031">
    <property type="term" value="C:viral envelope"/>
    <property type="evidence" value="ECO:0007669"/>
    <property type="project" value="UniProtKB-KW"/>
</dbReference>
<dbReference type="InterPro" id="IPR035381">
    <property type="entry name" value="Glycoprot_B_PH2"/>
</dbReference>
<proteinExistence type="inferred from homology"/>
<evidence type="ECO:0000259" key="20">
    <source>
        <dbReference type="Pfam" id="PF17417"/>
    </source>
</evidence>
<feature type="compositionally biased region" description="Polar residues" evidence="16">
    <location>
        <begin position="791"/>
        <end position="800"/>
    </location>
</feature>
<evidence type="ECO:0000256" key="2">
    <source>
        <dbReference type="ARBA" id="ARBA00022581"/>
    </source>
</evidence>
<evidence type="ECO:0000256" key="17">
    <source>
        <dbReference type="SAM" id="Phobius"/>
    </source>
</evidence>
<dbReference type="GO" id="GO:0019062">
    <property type="term" value="P:virion attachment to host cell"/>
    <property type="evidence" value="ECO:0007669"/>
    <property type="project" value="UniProtKB-KW"/>
</dbReference>
<evidence type="ECO:0000256" key="14">
    <source>
        <dbReference type="ARBA" id="ARBA00023180"/>
    </source>
</evidence>
<keyword evidence="6" id="KW-1040">Host Golgi apparatus</keyword>
<evidence type="ECO:0000256" key="4">
    <source>
        <dbReference type="ARBA" id="ARBA00022729"/>
    </source>
</evidence>
<keyword evidence="1" id="KW-1032">Host cell membrane</keyword>
<evidence type="ECO:0000256" key="8">
    <source>
        <dbReference type="ARBA" id="ARBA00022870"/>
    </source>
</evidence>
<dbReference type="InterPro" id="IPR055341">
    <property type="entry name" value="Glycoprotein_B_ecto_C"/>
</dbReference>
<evidence type="ECO:0000256" key="5">
    <source>
        <dbReference type="ARBA" id="ARBA00022804"/>
    </source>
</evidence>
<sequence>MSFTDQTYTRSCMHTCITHDPRVYRIVFVLLMLLLDNNSVFCQSENKVIEIKKDEEIWPYRICSGMSQATDIVRFGRNVQCPEYSPKDEGTEGILLIYKPNIVPYIFPVRIYYKELTIRYRYADVFSYYDMGDVTKKVPIMEAEKTAIDAFGHCWSAARYVENEAYIDAYDGDEANHTVPFMLGYQNPDGGVTRYITVDSHRPCLPGTWIRKTCTTVNCIVTDTIGKSRYPYDFFAISTGEIVDGSPFYNGQNNKKFSEPSTKFKVYKDYERLQDLTVTVSTKKKTFPQIAFLEKRDYSIAWEVKDEQQAPCQYVLWKASTEALMTKTVNKTYHFTSRELTATFGSDDKEELKLAEKYPCVYKDAKETLEKMFSQNLKDTHVLDTDSDKKNYSYMSQGGLILVFQPVKNKQVVQLMNITHLLNTTHANVTSRRRKRDTNAANAASAKGIYDLYADLNVAQVQFAFNTLRTYINQALMSIADAWCRDQKRTNEIWGIISKINPSAALSAIFDKPVSARYLGDVISISKCINVDQESVRIYQSLKVPKTGEEWGDRLQCYSRPLVTFRLNNETASTVRTGQLGTDNEILLGNYRTELCQENSIRYFIAGLQIHVFQDHEFYHTIKLRDVDIVDTFVHLNISFLHNIDFQMLRLYTQEEQYASRLLDLETLLRDFNTYRQKIYKLEQAIISRPYVPPAGMQQALQGLTGVGNVITGTLGAMQSLVSGVASFLQNPFGGTLSIILIGCIIVGVIIIYNRMNQSRGSPIDYYFPYVNQTLPQRQMQQHVGDPPSYEESTGGSSTYSKEDALSMLKAMQELDKSEKQAQIEAAKSEPSIIDRIRRRGYTALRSMNV</sequence>
<keyword evidence="7" id="KW-0946">Virion</keyword>
<feature type="region of interest" description="Disordered" evidence="16">
    <location>
        <begin position="778"/>
        <end position="800"/>
    </location>
</feature>
<organism evidence="21">
    <name type="scientific">Elephant endotheliotropic herpesvirus 1A</name>
    <dbReference type="NCBI Taxonomy" id="759753"/>
    <lineage>
        <taxon>Viruses</taxon>
        <taxon>Duplodnaviria</taxon>
        <taxon>Heunggongvirae</taxon>
        <taxon>Peploviricota</taxon>
        <taxon>Herviviricetes</taxon>
        <taxon>Herpesvirales</taxon>
        <taxon>Orthoherpesviridae</taxon>
        <taxon>Betaherpesvirinae</taxon>
        <taxon>Proboscivirus</taxon>
        <taxon>Proboscivirus elephantidbeta1</taxon>
        <taxon>Elephantid herpesvirus 1</taxon>
    </lineage>
</organism>
<gene>
    <name evidence="21" type="primary">U39</name>
</gene>
<dbReference type="Gene3D" id="2.30.29.100">
    <property type="match status" value="1"/>
</dbReference>
<dbReference type="Pfam" id="PF17416">
    <property type="entry name" value="Glycoprot_B_PH1"/>
    <property type="match status" value="1"/>
</dbReference>
<keyword evidence="13" id="KW-1015">Disulfide bond</keyword>
<keyword evidence="12 17" id="KW-0472">Membrane</keyword>
<evidence type="ECO:0000256" key="1">
    <source>
        <dbReference type="ARBA" id="ARBA00022511"/>
    </source>
</evidence>
<name>A0A1B3B6E3_ELHV1</name>
<dbReference type="Pfam" id="PF17417">
    <property type="entry name" value="Glycoprot_B_PH2"/>
    <property type="match status" value="1"/>
</dbReference>
<dbReference type="InterPro" id="IPR035377">
    <property type="entry name" value="Glycoprot_B_PH1"/>
</dbReference>
<dbReference type="EMBL" id="KU147228">
    <property type="protein sequence ID" value="AOE47789.1"/>
    <property type="molecule type" value="Genomic_DNA"/>
</dbReference>
<dbReference type="Gene3D" id="6.10.250.3280">
    <property type="match status" value="1"/>
</dbReference>
<accession>A0A1B3B6E3</accession>
<dbReference type="GO" id="GO:0046718">
    <property type="term" value="P:symbiont entry into host cell"/>
    <property type="evidence" value="ECO:0007669"/>
    <property type="project" value="UniProtKB-KW"/>
</dbReference>
<keyword evidence="4" id="KW-0732">Signal</keyword>
<evidence type="ECO:0000256" key="9">
    <source>
        <dbReference type="ARBA" id="ARBA00022879"/>
    </source>
</evidence>
<evidence type="ECO:0000256" key="10">
    <source>
        <dbReference type="ARBA" id="ARBA00022989"/>
    </source>
</evidence>
<evidence type="ECO:0000256" key="16">
    <source>
        <dbReference type="SAM" id="MobiDB-lite"/>
    </source>
</evidence>
<reference evidence="21" key="2">
    <citation type="submission" date="2016-08" db="EMBL/GenBank/DDBJ databases">
        <title>Gene subtype analysis of three new lethal North American cases of elephant hemorrhagic disease associated with EEHV1A strains.</title>
        <authorList>
            <person name="Long S.Y."/>
            <person name="Latimer E.M."/>
            <person name="Heaggans S.Y."/>
            <person name="Hayward G.S."/>
        </authorList>
    </citation>
    <scope>NUCLEOTIDE SEQUENCE</scope>
    <source>
        <strain evidence="21">North American #NAP73</strain>
    </source>
</reference>
<evidence type="ECO:0000256" key="12">
    <source>
        <dbReference type="ARBA" id="ARBA00023136"/>
    </source>
</evidence>
<keyword evidence="15" id="KW-1160">Virus entry into host cell</keyword>
<dbReference type="InterPro" id="IPR038631">
    <property type="entry name" value="Glycoprot_B_PH2_sf"/>
</dbReference>
<reference evidence="21" key="1">
    <citation type="journal article" date="2014" name="J. Virol.">
        <title>Elephant endotheliotropic herpesviruses EEHV1A, EEHV1B, and EEHV2 from cases of hemorrhagic disease are highly diverged from other mammalian herpesviruses and may form a new subfamily.</title>
        <authorList>
            <person name="Richman LK"/>
            <person name="Zong JC"/>
            <person name="Latimer EM"/>
            <person name="Lock J"/>
            <person name="Fleischer RC"/>
            <person name="Heaggans SY"/>
            <person name="Hayward GS."/>
        </authorList>
    </citation>
    <scope>NUCLEOTIDE SEQUENCE</scope>
    <source>
        <strain evidence="21">North American #NAP73</strain>
    </source>
</reference>
<keyword evidence="2" id="KW-0945">Host-virus interaction</keyword>
<evidence type="ECO:0000256" key="13">
    <source>
        <dbReference type="ARBA" id="ARBA00023157"/>
    </source>
</evidence>
<evidence type="ECO:0000259" key="18">
    <source>
        <dbReference type="Pfam" id="PF00606"/>
    </source>
</evidence>
<dbReference type="SUPFAM" id="SSF161008">
    <property type="entry name" value="Viral glycoprotein ectodomain-like"/>
    <property type="match status" value="1"/>
</dbReference>
<feature type="domain" description="Herpesvirus Glycoprotein B PH-like" evidence="20">
    <location>
        <begin position="316"/>
        <end position="414"/>
    </location>
</feature>
<keyword evidence="3 17" id="KW-0812">Transmembrane</keyword>
<keyword evidence="14" id="KW-0325">Glycoprotein</keyword>
<dbReference type="Pfam" id="PF00606">
    <property type="entry name" value="Glycoprotein_B"/>
    <property type="match status" value="1"/>
</dbReference>
<feature type="domain" description="Herpesvirus Glycoprotein B PH-like" evidence="19">
    <location>
        <begin position="101"/>
        <end position="312"/>
    </location>
</feature>
<keyword evidence="11" id="KW-1039">Host endosome</keyword>
<evidence type="ECO:0000256" key="15">
    <source>
        <dbReference type="ARBA" id="ARBA00023296"/>
    </source>
</evidence>
<evidence type="ECO:0000256" key="11">
    <source>
        <dbReference type="ARBA" id="ARBA00023046"/>
    </source>
</evidence>
<keyword evidence="9 21" id="KW-0261">Viral envelope protein</keyword>
<evidence type="ECO:0000256" key="6">
    <source>
        <dbReference type="ARBA" id="ARBA00022812"/>
    </source>
</evidence>
<dbReference type="HAMAP" id="MF_04032">
    <property type="entry name" value="HSV_GB"/>
    <property type="match status" value="1"/>
</dbReference>
<keyword evidence="5" id="KW-1161">Viral attachment to host cell</keyword>